<evidence type="ECO:0000313" key="11">
    <source>
        <dbReference type="EMBL" id="MFC7335236.1"/>
    </source>
</evidence>
<accession>A0ABW2KYS4</accession>
<protein>
    <recommendedName>
        <fullName evidence="10">Flagellar protein FliL</fullName>
    </recommendedName>
</protein>
<evidence type="ECO:0000256" key="2">
    <source>
        <dbReference type="ARBA" id="ARBA00004162"/>
    </source>
</evidence>
<evidence type="ECO:0000256" key="10">
    <source>
        <dbReference type="RuleBase" id="RU364125"/>
    </source>
</evidence>
<comment type="caution">
    <text evidence="11">The sequence shown here is derived from an EMBL/GenBank/DDBJ whole genome shotgun (WGS) entry which is preliminary data.</text>
</comment>
<comment type="subcellular location">
    <subcellularLocation>
        <location evidence="10">Cell inner membrane</location>
    </subcellularLocation>
    <subcellularLocation>
        <location evidence="2">Cell membrane</location>
        <topology evidence="2">Single-pass membrane protein</topology>
    </subcellularLocation>
</comment>
<dbReference type="EMBL" id="JBHTCM010000028">
    <property type="protein sequence ID" value="MFC7335236.1"/>
    <property type="molecule type" value="Genomic_DNA"/>
</dbReference>
<organism evidence="11 12">
    <name type="scientific">Rhodocista pekingensis</name>
    <dbReference type="NCBI Taxonomy" id="201185"/>
    <lineage>
        <taxon>Bacteria</taxon>
        <taxon>Pseudomonadati</taxon>
        <taxon>Pseudomonadota</taxon>
        <taxon>Alphaproteobacteria</taxon>
        <taxon>Rhodospirillales</taxon>
        <taxon>Azospirillaceae</taxon>
        <taxon>Rhodocista</taxon>
    </lineage>
</organism>
<name>A0ABW2KYS4_9PROT</name>
<dbReference type="Proteomes" id="UP001596456">
    <property type="component" value="Unassembled WGS sequence"/>
</dbReference>
<evidence type="ECO:0000256" key="4">
    <source>
        <dbReference type="ARBA" id="ARBA00022475"/>
    </source>
</evidence>
<evidence type="ECO:0000256" key="1">
    <source>
        <dbReference type="ARBA" id="ARBA00002254"/>
    </source>
</evidence>
<dbReference type="Pfam" id="PF03748">
    <property type="entry name" value="FliL"/>
    <property type="match status" value="1"/>
</dbReference>
<evidence type="ECO:0000256" key="5">
    <source>
        <dbReference type="ARBA" id="ARBA00022500"/>
    </source>
</evidence>
<comment type="function">
    <text evidence="1 10">Controls the rotational direction of flagella during chemotaxis.</text>
</comment>
<keyword evidence="5 10" id="KW-0145">Chemotaxis</keyword>
<gene>
    <name evidence="11" type="primary">fliL</name>
    <name evidence="11" type="ORF">ACFQPS_18865</name>
</gene>
<dbReference type="RefSeq" id="WP_377360770.1">
    <property type="nucleotide sequence ID" value="NZ_JBHTCM010000028.1"/>
</dbReference>
<evidence type="ECO:0000313" key="12">
    <source>
        <dbReference type="Proteomes" id="UP001596456"/>
    </source>
</evidence>
<keyword evidence="12" id="KW-1185">Reference proteome</keyword>
<keyword evidence="11" id="KW-0282">Flagellum</keyword>
<keyword evidence="9 10" id="KW-0472">Membrane</keyword>
<keyword evidence="7 10" id="KW-0283">Flagellar rotation</keyword>
<sequence length="161" mass="17400">MSESTFEKLTKKADEAQATRRRRLLLGAGAVVGAGVLGLLASVGSREIGLWSDEAPAPAQAAWSAFVKLPDLTVNLRPTSKVKLLKIGVTLRTAPDKAAELATLEPVLIDGMQDYLRQLDEHDLEGNAGLARLREGLLRRSRLLAAPVPVEDVLLRTMILQ</sequence>
<evidence type="ECO:0000256" key="9">
    <source>
        <dbReference type="ARBA" id="ARBA00023136"/>
    </source>
</evidence>
<keyword evidence="6 10" id="KW-0812">Transmembrane</keyword>
<keyword evidence="10" id="KW-0997">Cell inner membrane</keyword>
<evidence type="ECO:0000256" key="3">
    <source>
        <dbReference type="ARBA" id="ARBA00008281"/>
    </source>
</evidence>
<reference evidence="12" key="1">
    <citation type="journal article" date="2019" name="Int. J. Syst. Evol. Microbiol.">
        <title>The Global Catalogue of Microorganisms (GCM) 10K type strain sequencing project: providing services to taxonomists for standard genome sequencing and annotation.</title>
        <authorList>
            <consortium name="The Broad Institute Genomics Platform"/>
            <consortium name="The Broad Institute Genome Sequencing Center for Infectious Disease"/>
            <person name="Wu L."/>
            <person name="Ma J."/>
        </authorList>
    </citation>
    <scope>NUCLEOTIDE SEQUENCE [LARGE SCALE GENOMIC DNA]</scope>
    <source>
        <strain evidence="12">CGMCC 1.16275</strain>
    </source>
</reference>
<keyword evidence="11" id="KW-0966">Cell projection</keyword>
<evidence type="ECO:0000256" key="7">
    <source>
        <dbReference type="ARBA" id="ARBA00022779"/>
    </source>
</evidence>
<keyword evidence="4" id="KW-1003">Cell membrane</keyword>
<dbReference type="InterPro" id="IPR005503">
    <property type="entry name" value="FliL"/>
</dbReference>
<proteinExistence type="inferred from homology"/>
<feature type="transmembrane region" description="Helical" evidence="10">
    <location>
        <begin position="24"/>
        <end position="43"/>
    </location>
</feature>
<evidence type="ECO:0000256" key="8">
    <source>
        <dbReference type="ARBA" id="ARBA00022989"/>
    </source>
</evidence>
<keyword evidence="8 10" id="KW-1133">Transmembrane helix</keyword>
<evidence type="ECO:0000256" key="6">
    <source>
        <dbReference type="ARBA" id="ARBA00022692"/>
    </source>
</evidence>
<comment type="similarity">
    <text evidence="3 10">Belongs to the FliL family.</text>
</comment>
<keyword evidence="11" id="KW-0969">Cilium</keyword>